<organism evidence="2 3">
    <name type="scientific">Cymbomonas tetramitiformis</name>
    <dbReference type="NCBI Taxonomy" id="36881"/>
    <lineage>
        <taxon>Eukaryota</taxon>
        <taxon>Viridiplantae</taxon>
        <taxon>Chlorophyta</taxon>
        <taxon>Pyramimonadophyceae</taxon>
        <taxon>Pyramimonadales</taxon>
        <taxon>Pyramimonadaceae</taxon>
        <taxon>Cymbomonas</taxon>
    </lineage>
</organism>
<dbReference type="AlphaFoldDB" id="A0AAE0GLN3"/>
<gene>
    <name evidence="2" type="ORF">CYMTET_11780</name>
</gene>
<dbReference type="Proteomes" id="UP001190700">
    <property type="component" value="Unassembled WGS sequence"/>
</dbReference>
<comment type="caution">
    <text evidence="2">The sequence shown here is derived from an EMBL/GenBank/DDBJ whole genome shotgun (WGS) entry which is preliminary data.</text>
</comment>
<dbReference type="SUPFAM" id="SSF51126">
    <property type="entry name" value="Pectin lyase-like"/>
    <property type="match status" value="1"/>
</dbReference>
<name>A0AAE0GLN3_9CHLO</name>
<evidence type="ECO:0000313" key="3">
    <source>
        <dbReference type="Proteomes" id="UP001190700"/>
    </source>
</evidence>
<evidence type="ECO:0000256" key="1">
    <source>
        <dbReference type="SAM" id="MobiDB-lite"/>
    </source>
</evidence>
<dbReference type="EMBL" id="LGRX02004425">
    <property type="protein sequence ID" value="KAK3280374.1"/>
    <property type="molecule type" value="Genomic_DNA"/>
</dbReference>
<evidence type="ECO:0008006" key="4">
    <source>
        <dbReference type="Google" id="ProtNLM"/>
    </source>
</evidence>
<sequence>MAIQSPAEVSSSAITAPRDATDKDIQVELMAPAKLQTSLTVADSKDTNFLHPVSDLLSPTSSSSADHQASSWQLEGASGACDTVNCSLGAFHARRLTANDSTLPPTSIPTSPPISPSNLPSSSPPTVAPTLFTTTTNSPPASMSETCDSGTFVQYQCDANRTTALVWLYSDAECGTSTGYLRSSVPLMTCVASADYDVLDVEGEEDYWFIMICDLTASLDNFDIYTYVYYNDVCDGLPSFDFESSHMSQCNCDQHGLHNSSEVLYHSPPCPPLPPNPPEAPPITIVNGSEVIIDDPEYAQDHFEDTLNTETVMILTISTEVFLYRRLPVVNRTLLVQGSCNSSSEPERGRCLIDGSQPGSIFHVSTGGALRLEHLELTNQHATKFALGGVLSVLGDLSSAPRPSAELVDCVLHNSRATDRGGAAYVEAGFLQMLDVVLENNVGFHGGAVAGYDATIVVRNSTLTGNAADEGAGLYILESNLTLADRVAVTHNVAQQLGGGLYCRDCVAVIDGGSQVAHNEVVQHPFTSGTEAYGGDGGGAYLKGRSGGGIAMRLTVDGASITNNIAGRHGGGVYAHSCEVIIRNGAAVTTNRAASGGGIFGYYASSIAVINGSHVDLNSAEGGSGGGGILLGPISGSQAGTLLRVERSHLEYNHAPASDNGGGCILTGANCTLMLEQAILVNCSAQGRVGGDGGGIYAGVDTELVASRGTEIRGCSAGDNGGGIYGASGSKLLLLQAAVEGNEAAEVGGGIYASGSLVLKASSPSCRWGYVSTQAGRLPLEDH</sequence>
<feature type="region of interest" description="Disordered" evidence="1">
    <location>
        <begin position="1"/>
        <end position="21"/>
    </location>
</feature>
<dbReference type="PANTHER" id="PTHR11319:SF35">
    <property type="entry name" value="OUTER MEMBRANE PROTEIN PMPC-RELATED"/>
    <property type="match status" value="1"/>
</dbReference>
<protein>
    <recommendedName>
        <fullName evidence="4">Right handed beta helix domain-containing protein</fullName>
    </recommendedName>
</protein>
<proteinExistence type="predicted"/>
<dbReference type="InterPro" id="IPR011050">
    <property type="entry name" value="Pectin_lyase_fold/virulence"/>
</dbReference>
<accession>A0AAE0GLN3</accession>
<feature type="region of interest" description="Disordered" evidence="1">
    <location>
        <begin position="100"/>
        <end position="125"/>
    </location>
</feature>
<evidence type="ECO:0000313" key="2">
    <source>
        <dbReference type="EMBL" id="KAK3280374.1"/>
    </source>
</evidence>
<keyword evidence="3" id="KW-1185">Reference proteome</keyword>
<dbReference type="PANTHER" id="PTHR11319">
    <property type="entry name" value="G PROTEIN-COUPLED RECEPTOR-RELATED"/>
    <property type="match status" value="1"/>
</dbReference>
<reference evidence="2 3" key="1">
    <citation type="journal article" date="2015" name="Genome Biol. Evol.">
        <title>Comparative Genomics of a Bacterivorous Green Alga Reveals Evolutionary Causalities and Consequences of Phago-Mixotrophic Mode of Nutrition.</title>
        <authorList>
            <person name="Burns J.A."/>
            <person name="Paasch A."/>
            <person name="Narechania A."/>
            <person name="Kim E."/>
        </authorList>
    </citation>
    <scope>NUCLEOTIDE SEQUENCE [LARGE SCALE GENOMIC DNA]</scope>
    <source>
        <strain evidence="2 3">PLY_AMNH</strain>
    </source>
</reference>
<feature type="compositionally biased region" description="Pro residues" evidence="1">
    <location>
        <begin position="106"/>
        <end position="115"/>
    </location>
</feature>